<dbReference type="InterPro" id="IPR018247">
    <property type="entry name" value="EF_Hand_1_Ca_BS"/>
</dbReference>
<dbReference type="PROSITE" id="PS00018">
    <property type="entry name" value="EF_HAND_1"/>
    <property type="match status" value="1"/>
</dbReference>
<gene>
    <name evidence="2" type="ORF">ESZ91_04355</name>
</gene>
<proteinExistence type="predicted"/>
<accession>A0A4Q2KAI6</accession>
<evidence type="ECO:0000313" key="2">
    <source>
        <dbReference type="EMBL" id="RXZ61634.1"/>
    </source>
</evidence>
<keyword evidence="1" id="KW-0472">Membrane</keyword>
<keyword evidence="3" id="KW-1185">Reference proteome</keyword>
<evidence type="ECO:0000256" key="1">
    <source>
        <dbReference type="SAM" id="Phobius"/>
    </source>
</evidence>
<keyword evidence="1" id="KW-0812">Transmembrane</keyword>
<comment type="caution">
    <text evidence="2">The sequence shown here is derived from an EMBL/GenBank/DDBJ whole genome shotgun (WGS) entry which is preliminary data.</text>
</comment>
<evidence type="ECO:0000313" key="3">
    <source>
        <dbReference type="Proteomes" id="UP000291269"/>
    </source>
</evidence>
<sequence>MDAHISKKRIGHMLSYDWIKIIAIAAAAIIVWSLLFTMLATRATIGQTFYFYYFNDMELKNNEKLNTLDYLKEKNALSYDVLEFTQGSFSDDSQTSQAMAAWFSAKQGDILWVSDVKPEPEKEGEETFSRLQQFATSYYSILAPLGEDYVDDDGKIVKEDYLKTCEKYLAQFYTDGDFREGNLDAGAVENSFRTRMKKDKRYKTEAQIAEGIKDETARIENLRDSYLNVQKALEVGVLSIKETKIWQDKNNDNNVDDDEWKTVRCAFDLSNLTNITEYITNGDKDKSNEGICLSVFDWAASQYDLQFEPITYLNFILTTYDKSGKLSA</sequence>
<keyword evidence="1" id="KW-1133">Transmembrane helix</keyword>
<feature type="transmembrane region" description="Helical" evidence="1">
    <location>
        <begin position="21"/>
        <end position="40"/>
    </location>
</feature>
<dbReference type="Proteomes" id="UP000291269">
    <property type="component" value="Unassembled WGS sequence"/>
</dbReference>
<dbReference type="EMBL" id="SDOZ01000002">
    <property type="protein sequence ID" value="RXZ61634.1"/>
    <property type="molecule type" value="Genomic_DNA"/>
</dbReference>
<dbReference type="AlphaFoldDB" id="A0A4Q2KAI6"/>
<protein>
    <submittedName>
        <fullName evidence="2">Uncharacterized protein</fullName>
    </submittedName>
</protein>
<dbReference type="RefSeq" id="WP_129224488.1">
    <property type="nucleotide sequence ID" value="NZ_SDOZ01000002.1"/>
</dbReference>
<organism evidence="2 3">
    <name type="scientific">Candidatus Borkfalkia ceftriaxoniphila</name>
    <dbReference type="NCBI Taxonomy" id="2508949"/>
    <lineage>
        <taxon>Bacteria</taxon>
        <taxon>Bacillati</taxon>
        <taxon>Bacillota</taxon>
        <taxon>Clostridia</taxon>
        <taxon>Christensenellales</taxon>
        <taxon>Christensenellaceae</taxon>
        <taxon>Candidatus Borkfalkia</taxon>
    </lineage>
</organism>
<name>A0A4Q2KAI6_9FIRM</name>
<reference evidence="2 3" key="1">
    <citation type="journal article" date="2019" name="Gut">
        <title>Antibiotics-induced monodominance of a novel gut bacterial order.</title>
        <authorList>
            <person name="Hildebrand F."/>
            <person name="Moitinho-Silva L."/>
            <person name="Blasche S."/>
            <person name="Jahn M.T."/>
            <person name="Gossmann T.I."/>
            <person name="Heuerta-Cepas J."/>
            <person name="Hercog R."/>
            <person name="Luetge M."/>
            <person name="Bahram M."/>
            <person name="Pryszlak A."/>
            <person name="Alves R.J."/>
            <person name="Waszak S.M."/>
            <person name="Zhu A."/>
            <person name="Ye L."/>
            <person name="Costea P.I."/>
            <person name="Aalvink S."/>
            <person name="Belzer C."/>
            <person name="Forslund S.K."/>
            <person name="Sunagawa S."/>
            <person name="Hentschel U."/>
            <person name="Merten C."/>
            <person name="Patil K.R."/>
            <person name="Benes V."/>
            <person name="Bork P."/>
        </authorList>
    </citation>
    <scope>NUCLEOTIDE SEQUENCE [LARGE SCALE GENOMIC DNA]</scope>
    <source>
        <strain evidence="2 3">HDS1380</strain>
    </source>
</reference>